<comment type="caution">
    <text evidence="3">The sequence shown here is derived from an EMBL/GenBank/DDBJ whole genome shotgun (WGS) entry which is preliminary data.</text>
</comment>
<evidence type="ECO:0000313" key="4">
    <source>
        <dbReference type="Proteomes" id="UP000677918"/>
    </source>
</evidence>
<reference evidence="3" key="1">
    <citation type="submission" date="2021-04" db="EMBL/GenBank/DDBJ databases">
        <title>Draft genome sequence of Xylanibacillus composti strain K13.</title>
        <authorList>
            <person name="Uke A."/>
            <person name="Chhe C."/>
            <person name="Baramee S."/>
            <person name="Kosugi A."/>
        </authorList>
    </citation>
    <scope>NUCLEOTIDE SEQUENCE</scope>
    <source>
        <strain evidence="3">K13</strain>
    </source>
</reference>
<feature type="transmembrane region" description="Helical" evidence="1">
    <location>
        <begin position="206"/>
        <end position="226"/>
    </location>
</feature>
<feature type="transmembrane region" description="Helical" evidence="1">
    <location>
        <begin position="52"/>
        <end position="72"/>
    </location>
</feature>
<sequence>MAQSKTMELKRAVAPFEQIDPKASIKQIANTIPPLLVLWAAAYFSLSVSYWLTLPIVIAAAGFMVRTFILFHDCCHQSFFKNKLANDILGTITGVLTLVPYEQWKRSHSIHHATSGNLDKRGIGDVWIMTVQEYADASLWTKIRYTIYRHPLVLFGLGPIALFLIQHRFNDKGARRKERWNLYLTNMLIAGLYSLLIWLVGWQAFLLIQAPIFYLASVMGIWLFYVQHQFEDSYFENEEEWSYVQAAVEGSSYYKLPRLLQWISGNIGFHHVHHLSPRVPNYNLEKAHEAAPPLQMATTITLSTSLKALRYRLWNEETRTFMSFREARAYLVKKREAQARSEAIALAAQAEEKAPAAAGKSRLAAIRPGLQGD</sequence>
<dbReference type="RefSeq" id="WP_213410453.1">
    <property type="nucleotide sequence ID" value="NZ_BOVK01000007.1"/>
</dbReference>
<accession>A0A8J4H1D3</accession>
<proteinExistence type="predicted"/>
<dbReference type="GO" id="GO:0016717">
    <property type="term" value="F:oxidoreductase activity, acting on paired donors, with oxidation of a pair of donors resulting in the reduction of molecular oxygen to two molecules of water"/>
    <property type="evidence" value="ECO:0007669"/>
    <property type="project" value="TreeGrafter"/>
</dbReference>
<organism evidence="3 4">
    <name type="scientific">Xylanibacillus composti</name>
    <dbReference type="NCBI Taxonomy" id="1572762"/>
    <lineage>
        <taxon>Bacteria</taxon>
        <taxon>Bacillati</taxon>
        <taxon>Bacillota</taxon>
        <taxon>Bacilli</taxon>
        <taxon>Bacillales</taxon>
        <taxon>Paenibacillaceae</taxon>
        <taxon>Xylanibacillus</taxon>
    </lineage>
</organism>
<dbReference type="InterPro" id="IPR005804">
    <property type="entry name" value="FA_desaturase_dom"/>
</dbReference>
<dbReference type="CDD" id="cd03507">
    <property type="entry name" value="Delta12-FADS-like"/>
    <property type="match status" value="1"/>
</dbReference>
<evidence type="ECO:0000256" key="1">
    <source>
        <dbReference type="SAM" id="Phobius"/>
    </source>
</evidence>
<dbReference type="AlphaFoldDB" id="A0A8J4H1D3"/>
<keyword evidence="4" id="KW-1185">Reference proteome</keyword>
<dbReference type="EMBL" id="BOVK01000007">
    <property type="protein sequence ID" value="GIQ67801.1"/>
    <property type="molecule type" value="Genomic_DNA"/>
</dbReference>
<gene>
    <name evidence="3" type="ORF">XYCOK13_06250</name>
</gene>
<dbReference type="InterPro" id="IPR012171">
    <property type="entry name" value="Fatty_acid_desaturase"/>
</dbReference>
<protein>
    <submittedName>
        <fullName evidence="3">Fatty acid desaturase</fullName>
    </submittedName>
</protein>
<name>A0A8J4H1D3_9BACL</name>
<dbReference type="PANTHER" id="PTHR19353">
    <property type="entry name" value="FATTY ACID DESATURASE 2"/>
    <property type="match status" value="1"/>
</dbReference>
<feature type="domain" description="Fatty acid desaturase" evidence="2">
    <location>
        <begin position="51"/>
        <end position="292"/>
    </location>
</feature>
<dbReference type="Proteomes" id="UP000677918">
    <property type="component" value="Unassembled WGS sequence"/>
</dbReference>
<keyword evidence="1" id="KW-1133">Transmembrane helix</keyword>
<dbReference type="Pfam" id="PF00487">
    <property type="entry name" value="FA_desaturase"/>
    <property type="match status" value="1"/>
</dbReference>
<evidence type="ECO:0000313" key="3">
    <source>
        <dbReference type="EMBL" id="GIQ67801.1"/>
    </source>
</evidence>
<feature type="transmembrane region" description="Helical" evidence="1">
    <location>
        <begin position="147"/>
        <end position="165"/>
    </location>
</feature>
<feature type="transmembrane region" description="Helical" evidence="1">
    <location>
        <begin position="180"/>
        <end position="200"/>
    </location>
</feature>
<dbReference type="GO" id="GO:0016020">
    <property type="term" value="C:membrane"/>
    <property type="evidence" value="ECO:0007669"/>
    <property type="project" value="TreeGrafter"/>
</dbReference>
<dbReference type="PANTHER" id="PTHR19353:SF73">
    <property type="entry name" value="FATTY ACID DESATURASE"/>
    <property type="match status" value="1"/>
</dbReference>
<keyword evidence="1" id="KW-0472">Membrane</keyword>
<dbReference type="GO" id="GO:0006629">
    <property type="term" value="P:lipid metabolic process"/>
    <property type="evidence" value="ECO:0007669"/>
    <property type="project" value="InterPro"/>
</dbReference>
<evidence type="ECO:0000259" key="2">
    <source>
        <dbReference type="Pfam" id="PF00487"/>
    </source>
</evidence>
<keyword evidence="1" id="KW-0812">Transmembrane</keyword>